<accession>A0A0F9EQJ0</accession>
<organism evidence="9">
    <name type="scientific">marine sediment metagenome</name>
    <dbReference type="NCBI Taxonomy" id="412755"/>
    <lineage>
        <taxon>unclassified sequences</taxon>
        <taxon>metagenomes</taxon>
        <taxon>ecological metagenomes</taxon>
    </lineage>
</organism>
<dbReference type="GO" id="GO:0005886">
    <property type="term" value="C:plasma membrane"/>
    <property type="evidence" value="ECO:0007669"/>
    <property type="project" value="UniProtKB-SubCell"/>
</dbReference>
<gene>
    <name evidence="9" type="ORF">LCGC14_2045500</name>
</gene>
<dbReference type="InterPro" id="IPR018227">
    <property type="entry name" value="Amino_acid_transport_2"/>
</dbReference>
<sequence>MYSDLTTPPNQHPSKEIETQTTNIKAVDDNWAQEDTAWVISLFGTAVGAGILFLTINAGLG</sequence>
<keyword evidence="2" id="KW-0813">Transport</keyword>
<evidence type="ECO:0000313" key="9">
    <source>
        <dbReference type="EMBL" id="KKL76378.1"/>
    </source>
</evidence>
<keyword evidence="5 8" id="KW-0812">Transmembrane</keyword>
<keyword evidence="4" id="KW-0997">Cell inner membrane</keyword>
<keyword evidence="3" id="KW-1003">Cell membrane</keyword>
<keyword evidence="7 8" id="KW-0472">Membrane</keyword>
<evidence type="ECO:0000256" key="6">
    <source>
        <dbReference type="ARBA" id="ARBA00022989"/>
    </source>
</evidence>
<evidence type="ECO:0000256" key="1">
    <source>
        <dbReference type="ARBA" id="ARBA00004429"/>
    </source>
</evidence>
<dbReference type="GO" id="GO:0003333">
    <property type="term" value="P:amino acid transmembrane transport"/>
    <property type="evidence" value="ECO:0007669"/>
    <property type="project" value="InterPro"/>
</dbReference>
<evidence type="ECO:0000256" key="8">
    <source>
        <dbReference type="SAM" id="Phobius"/>
    </source>
</evidence>
<evidence type="ECO:0000256" key="3">
    <source>
        <dbReference type="ARBA" id="ARBA00022475"/>
    </source>
</evidence>
<comment type="caution">
    <text evidence="9">The sequence shown here is derived from an EMBL/GenBank/DDBJ whole genome shotgun (WGS) entry which is preliminary data.</text>
</comment>
<dbReference type="AlphaFoldDB" id="A0A0F9EQJ0"/>
<evidence type="ECO:0000256" key="5">
    <source>
        <dbReference type="ARBA" id="ARBA00022692"/>
    </source>
</evidence>
<evidence type="ECO:0000256" key="4">
    <source>
        <dbReference type="ARBA" id="ARBA00022519"/>
    </source>
</evidence>
<feature type="non-terminal residue" evidence="9">
    <location>
        <position position="61"/>
    </location>
</feature>
<evidence type="ECO:0000256" key="2">
    <source>
        <dbReference type="ARBA" id="ARBA00022448"/>
    </source>
</evidence>
<proteinExistence type="predicted"/>
<reference evidence="9" key="1">
    <citation type="journal article" date="2015" name="Nature">
        <title>Complex archaea that bridge the gap between prokaryotes and eukaryotes.</title>
        <authorList>
            <person name="Spang A."/>
            <person name="Saw J.H."/>
            <person name="Jorgensen S.L."/>
            <person name="Zaremba-Niedzwiedzka K."/>
            <person name="Martijn J."/>
            <person name="Lind A.E."/>
            <person name="van Eijk R."/>
            <person name="Schleper C."/>
            <person name="Guy L."/>
            <person name="Ettema T.J."/>
        </authorList>
    </citation>
    <scope>NUCLEOTIDE SEQUENCE</scope>
</reference>
<protein>
    <submittedName>
        <fullName evidence="9">Uncharacterized protein</fullName>
    </submittedName>
</protein>
<name>A0A0F9EQJ0_9ZZZZ</name>
<dbReference type="EMBL" id="LAZR01024067">
    <property type="protein sequence ID" value="KKL76378.1"/>
    <property type="molecule type" value="Genomic_DNA"/>
</dbReference>
<feature type="transmembrane region" description="Helical" evidence="8">
    <location>
        <begin position="37"/>
        <end position="60"/>
    </location>
</feature>
<comment type="subcellular location">
    <subcellularLocation>
        <location evidence="1">Cell inner membrane</location>
        <topology evidence="1">Multi-pass membrane protein</topology>
    </subcellularLocation>
</comment>
<dbReference type="PANTHER" id="PTHR35334:SF2">
    <property type="entry name" value="SERINE TRANSPORTER SDAC"/>
    <property type="match status" value="1"/>
</dbReference>
<evidence type="ECO:0000256" key="7">
    <source>
        <dbReference type="ARBA" id="ARBA00023136"/>
    </source>
</evidence>
<keyword evidence="6 8" id="KW-1133">Transmembrane helix</keyword>
<dbReference type="PANTHER" id="PTHR35334">
    <property type="entry name" value="SERINE TRANSPORTER"/>
    <property type="match status" value="1"/>
</dbReference>